<feature type="transmembrane region" description="Helical" evidence="7">
    <location>
        <begin position="415"/>
        <end position="435"/>
    </location>
</feature>
<dbReference type="EMBL" id="JAGPYM010000003">
    <property type="protein sequence ID" value="KAH6896749.1"/>
    <property type="molecule type" value="Genomic_DNA"/>
</dbReference>
<keyword evidence="2" id="KW-0813">Transport</keyword>
<keyword evidence="10" id="KW-1185">Reference proteome</keyword>
<feature type="transmembrane region" description="Helical" evidence="7">
    <location>
        <begin position="190"/>
        <end position="209"/>
    </location>
</feature>
<keyword evidence="4 7" id="KW-1133">Transmembrane helix</keyword>
<comment type="caution">
    <text evidence="9">The sequence shown here is derived from an EMBL/GenBank/DDBJ whole genome shotgun (WGS) entry which is preliminary data.</text>
</comment>
<dbReference type="InterPro" id="IPR020846">
    <property type="entry name" value="MFS_dom"/>
</dbReference>
<feature type="transmembrane region" description="Helical" evidence="7">
    <location>
        <begin position="351"/>
        <end position="371"/>
    </location>
</feature>
<dbReference type="InterPro" id="IPR011701">
    <property type="entry name" value="MFS"/>
</dbReference>
<proteinExistence type="predicted"/>
<evidence type="ECO:0000256" key="7">
    <source>
        <dbReference type="SAM" id="Phobius"/>
    </source>
</evidence>
<dbReference type="Gene3D" id="1.20.1250.20">
    <property type="entry name" value="MFS general substrate transporter like domains"/>
    <property type="match status" value="2"/>
</dbReference>
<keyword evidence="5 7" id="KW-0472">Membrane</keyword>
<evidence type="ECO:0000256" key="2">
    <source>
        <dbReference type="ARBA" id="ARBA00022448"/>
    </source>
</evidence>
<dbReference type="PROSITE" id="PS50850">
    <property type="entry name" value="MFS"/>
    <property type="match status" value="1"/>
</dbReference>
<feature type="transmembrane region" description="Helical" evidence="7">
    <location>
        <begin position="98"/>
        <end position="116"/>
    </location>
</feature>
<feature type="domain" description="Major facilitator superfamily (MFS) profile" evidence="8">
    <location>
        <begin position="49"/>
        <end position="473"/>
    </location>
</feature>
<evidence type="ECO:0000256" key="3">
    <source>
        <dbReference type="ARBA" id="ARBA00022692"/>
    </source>
</evidence>
<dbReference type="Pfam" id="PF07690">
    <property type="entry name" value="MFS_1"/>
    <property type="match status" value="1"/>
</dbReference>
<keyword evidence="6" id="KW-0325">Glycoprotein</keyword>
<dbReference type="PANTHER" id="PTHR43791:SF55">
    <property type="entry name" value="TRANSPORTER, PUTATIVE (AFU_ORTHOLOGUE AFUA_6G01820)-RELATED"/>
    <property type="match status" value="1"/>
</dbReference>
<evidence type="ECO:0000256" key="4">
    <source>
        <dbReference type="ARBA" id="ARBA00022989"/>
    </source>
</evidence>
<feature type="transmembrane region" description="Helical" evidence="7">
    <location>
        <begin position="45"/>
        <end position="62"/>
    </location>
</feature>
<evidence type="ECO:0000256" key="6">
    <source>
        <dbReference type="ARBA" id="ARBA00023180"/>
    </source>
</evidence>
<dbReference type="SUPFAM" id="SSF103473">
    <property type="entry name" value="MFS general substrate transporter"/>
    <property type="match status" value="1"/>
</dbReference>
<evidence type="ECO:0000313" key="10">
    <source>
        <dbReference type="Proteomes" id="UP000777438"/>
    </source>
</evidence>
<dbReference type="Proteomes" id="UP000777438">
    <property type="component" value="Unassembled WGS sequence"/>
</dbReference>
<comment type="subcellular location">
    <subcellularLocation>
        <location evidence="1">Membrane</location>
        <topology evidence="1">Multi-pass membrane protein</topology>
    </subcellularLocation>
</comment>
<reference evidence="9 10" key="1">
    <citation type="journal article" date="2021" name="Nat. Commun.">
        <title>Genetic determinants of endophytism in the Arabidopsis root mycobiome.</title>
        <authorList>
            <person name="Mesny F."/>
            <person name="Miyauchi S."/>
            <person name="Thiergart T."/>
            <person name="Pickel B."/>
            <person name="Atanasova L."/>
            <person name="Karlsson M."/>
            <person name="Huettel B."/>
            <person name="Barry K.W."/>
            <person name="Haridas S."/>
            <person name="Chen C."/>
            <person name="Bauer D."/>
            <person name="Andreopoulos W."/>
            <person name="Pangilinan J."/>
            <person name="LaButti K."/>
            <person name="Riley R."/>
            <person name="Lipzen A."/>
            <person name="Clum A."/>
            <person name="Drula E."/>
            <person name="Henrissat B."/>
            <person name="Kohler A."/>
            <person name="Grigoriev I.V."/>
            <person name="Martin F.M."/>
            <person name="Hacquard S."/>
        </authorList>
    </citation>
    <scope>NUCLEOTIDE SEQUENCE [LARGE SCALE GENOMIC DNA]</scope>
    <source>
        <strain evidence="9 10">MPI-CAGE-CH-0241</strain>
    </source>
</reference>
<name>A0A9P8WH17_9HYPO</name>
<protein>
    <submittedName>
        <fullName evidence="9">Major facilitator superfamily domain-containing protein</fullName>
    </submittedName>
</protein>
<sequence>MTIHGDTSVAPPPQDLIAKDEAIAMVGEQKHHVDPAVEARALRKIDLFLIPAMIVGYGLVYYDKAILGSAVLFGMTTDLDLTVVDASTTPPTVDTRRLSWATSLFYFGMLAGLYPMTFALQRFNIGRVLGAVVVLWAAICMLTAAVTSHQGLYVQRFFLGFVESIIPTGFMCIVSGFYTQSEQSLRQSWWFSSTGLFTIIGGALNYGFAQITGGGLKRWQYIYLLAGSLTFLFGLFCFVMPNSPVSAWFLTKDERFAAVERLRAGQTGVRCTAFKTSQVREAILDIKIWLIFVMMASAYTVNGAVSGFGPLIVSTFGWSTLDSILFQFPLGGLCLIVILVTGYLGSKFNNIRIIMLIATCLPVIAGCAIIWKSDWTYHAAAPVVGYSIIGFFGGTVSLIITLGMSNVAGHTKKSFMAGTTFAAYAVGNIVGPQLIWSQTKAKHYPALWLGLIICYIICILASLTLYFVLRNENKKRDLLPVDESERAKLAFQDLTDKENPYFRYVY</sequence>
<dbReference type="GO" id="GO:0016020">
    <property type="term" value="C:membrane"/>
    <property type="evidence" value="ECO:0007669"/>
    <property type="project" value="UniProtKB-SubCell"/>
</dbReference>
<feature type="transmembrane region" description="Helical" evidence="7">
    <location>
        <begin position="158"/>
        <end position="178"/>
    </location>
</feature>
<evidence type="ECO:0000313" key="9">
    <source>
        <dbReference type="EMBL" id="KAH6896749.1"/>
    </source>
</evidence>
<dbReference type="PANTHER" id="PTHR43791">
    <property type="entry name" value="PERMEASE-RELATED"/>
    <property type="match status" value="1"/>
</dbReference>
<feature type="transmembrane region" description="Helical" evidence="7">
    <location>
        <begin position="383"/>
        <end position="403"/>
    </location>
</feature>
<feature type="transmembrane region" description="Helical" evidence="7">
    <location>
        <begin position="447"/>
        <end position="469"/>
    </location>
</feature>
<dbReference type="InterPro" id="IPR036259">
    <property type="entry name" value="MFS_trans_sf"/>
</dbReference>
<accession>A0A9P8WH17</accession>
<gene>
    <name evidence="9" type="ORF">B0T10DRAFT_454647</name>
</gene>
<dbReference type="GO" id="GO:0022857">
    <property type="term" value="F:transmembrane transporter activity"/>
    <property type="evidence" value="ECO:0007669"/>
    <property type="project" value="InterPro"/>
</dbReference>
<evidence type="ECO:0000256" key="1">
    <source>
        <dbReference type="ARBA" id="ARBA00004141"/>
    </source>
</evidence>
<keyword evidence="3 7" id="KW-0812">Transmembrane</keyword>
<feature type="transmembrane region" description="Helical" evidence="7">
    <location>
        <begin position="288"/>
        <end position="312"/>
    </location>
</feature>
<dbReference type="OrthoDB" id="1932925at2759"/>
<organism evidence="9 10">
    <name type="scientific">Thelonectria olida</name>
    <dbReference type="NCBI Taxonomy" id="1576542"/>
    <lineage>
        <taxon>Eukaryota</taxon>
        <taxon>Fungi</taxon>
        <taxon>Dikarya</taxon>
        <taxon>Ascomycota</taxon>
        <taxon>Pezizomycotina</taxon>
        <taxon>Sordariomycetes</taxon>
        <taxon>Hypocreomycetidae</taxon>
        <taxon>Hypocreales</taxon>
        <taxon>Nectriaceae</taxon>
        <taxon>Thelonectria</taxon>
    </lineage>
</organism>
<feature type="transmembrane region" description="Helical" evidence="7">
    <location>
        <begin position="324"/>
        <end position="344"/>
    </location>
</feature>
<dbReference type="AlphaFoldDB" id="A0A9P8WH17"/>
<feature type="transmembrane region" description="Helical" evidence="7">
    <location>
        <begin position="128"/>
        <end position="146"/>
    </location>
</feature>
<evidence type="ECO:0000256" key="5">
    <source>
        <dbReference type="ARBA" id="ARBA00023136"/>
    </source>
</evidence>
<feature type="transmembrane region" description="Helical" evidence="7">
    <location>
        <begin position="221"/>
        <end position="240"/>
    </location>
</feature>
<evidence type="ECO:0000259" key="8">
    <source>
        <dbReference type="PROSITE" id="PS50850"/>
    </source>
</evidence>